<keyword evidence="2" id="KW-1185">Reference proteome</keyword>
<evidence type="ECO:0000313" key="2">
    <source>
        <dbReference type="Proteomes" id="UP000268007"/>
    </source>
</evidence>
<gene>
    <name evidence="1" type="ORF">BDD43_0981</name>
</gene>
<comment type="caution">
    <text evidence="1">The sequence shown here is derived from an EMBL/GenBank/DDBJ whole genome shotgun (WGS) entry which is preliminary data.</text>
</comment>
<sequence>MLDSIEFNLVWCKRIVKNIEVLDEQPSPKQKKSPAIKHTI</sequence>
<accession>A0A495IVS5</accession>
<dbReference type="Proteomes" id="UP000268007">
    <property type="component" value="Unassembled WGS sequence"/>
</dbReference>
<proteinExistence type="predicted"/>
<dbReference type="EMBL" id="RBKU01000001">
    <property type="protein sequence ID" value="RKR80845.1"/>
    <property type="molecule type" value="Genomic_DNA"/>
</dbReference>
<name>A0A495IVS5_9SPHI</name>
<dbReference type="AlphaFoldDB" id="A0A495IVS5"/>
<organism evidence="1 2">
    <name type="scientific">Mucilaginibacter gracilis</name>
    <dbReference type="NCBI Taxonomy" id="423350"/>
    <lineage>
        <taxon>Bacteria</taxon>
        <taxon>Pseudomonadati</taxon>
        <taxon>Bacteroidota</taxon>
        <taxon>Sphingobacteriia</taxon>
        <taxon>Sphingobacteriales</taxon>
        <taxon>Sphingobacteriaceae</taxon>
        <taxon>Mucilaginibacter</taxon>
    </lineage>
</organism>
<protein>
    <submittedName>
        <fullName evidence="1">Uncharacterized protein</fullName>
    </submittedName>
</protein>
<evidence type="ECO:0000313" key="1">
    <source>
        <dbReference type="EMBL" id="RKR80845.1"/>
    </source>
</evidence>
<reference evidence="1 2" key="1">
    <citation type="submission" date="2018-10" db="EMBL/GenBank/DDBJ databases">
        <title>Genomic Encyclopedia of Archaeal and Bacterial Type Strains, Phase II (KMG-II): from individual species to whole genera.</title>
        <authorList>
            <person name="Goeker M."/>
        </authorList>
    </citation>
    <scope>NUCLEOTIDE SEQUENCE [LARGE SCALE GENOMIC DNA]</scope>
    <source>
        <strain evidence="1 2">DSM 18602</strain>
    </source>
</reference>